<gene>
    <name evidence="3" type="ORF">NDU88_008593</name>
</gene>
<feature type="transmembrane region" description="Helical" evidence="2">
    <location>
        <begin position="125"/>
        <end position="143"/>
    </location>
</feature>
<evidence type="ECO:0000313" key="4">
    <source>
        <dbReference type="Proteomes" id="UP001066276"/>
    </source>
</evidence>
<organism evidence="3 4">
    <name type="scientific">Pleurodeles waltl</name>
    <name type="common">Iberian ribbed newt</name>
    <dbReference type="NCBI Taxonomy" id="8319"/>
    <lineage>
        <taxon>Eukaryota</taxon>
        <taxon>Metazoa</taxon>
        <taxon>Chordata</taxon>
        <taxon>Craniata</taxon>
        <taxon>Vertebrata</taxon>
        <taxon>Euteleostomi</taxon>
        <taxon>Amphibia</taxon>
        <taxon>Batrachia</taxon>
        <taxon>Caudata</taxon>
        <taxon>Salamandroidea</taxon>
        <taxon>Salamandridae</taxon>
        <taxon>Pleurodelinae</taxon>
        <taxon>Pleurodeles</taxon>
    </lineage>
</organism>
<feature type="transmembrane region" description="Helical" evidence="2">
    <location>
        <begin position="149"/>
        <end position="169"/>
    </location>
</feature>
<keyword evidence="2" id="KW-0472">Membrane</keyword>
<keyword evidence="2" id="KW-1133">Transmembrane helix</keyword>
<dbReference type="EMBL" id="JANPWB010000012">
    <property type="protein sequence ID" value="KAJ1120424.1"/>
    <property type="molecule type" value="Genomic_DNA"/>
</dbReference>
<protein>
    <submittedName>
        <fullName evidence="3">Uncharacterized protein</fullName>
    </submittedName>
</protein>
<dbReference type="Proteomes" id="UP001066276">
    <property type="component" value="Chromosome 8"/>
</dbReference>
<proteinExistence type="predicted"/>
<reference evidence="3" key="1">
    <citation type="journal article" date="2022" name="bioRxiv">
        <title>Sequencing and chromosome-scale assembly of the giantPleurodeles waltlgenome.</title>
        <authorList>
            <person name="Brown T."/>
            <person name="Elewa A."/>
            <person name="Iarovenko S."/>
            <person name="Subramanian E."/>
            <person name="Araus A.J."/>
            <person name="Petzold A."/>
            <person name="Susuki M."/>
            <person name="Suzuki K.-i.T."/>
            <person name="Hayashi T."/>
            <person name="Toyoda A."/>
            <person name="Oliveira C."/>
            <person name="Osipova E."/>
            <person name="Leigh N.D."/>
            <person name="Simon A."/>
            <person name="Yun M.H."/>
        </authorList>
    </citation>
    <scope>NUCLEOTIDE SEQUENCE</scope>
    <source>
        <strain evidence="3">20211129_DDA</strain>
        <tissue evidence="3">Liver</tissue>
    </source>
</reference>
<evidence type="ECO:0000256" key="2">
    <source>
        <dbReference type="SAM" id="Phobius"/>
    </source>
</evidence>
<comment type="caution">
    <text evidence="3">The sequence shown here is derived from an EMBL/GenBank/DDBJ whole genome shotgun (WGS) entry which is preliminary data.</text>
</comment>
<accession>A0AAV7P0Q7</accession>
<keyword evidence="4" id="KW-1185">Reference proteome</keyword>
<feature type="region of interest" description="Disordered" evidence="1">
    <location>
        <begin position="1"/>
        <end position="48"/>
    </location>
</feature>
<sequence length="180" mass="20179">MAARDEGTRCAPGLKGGKGAESFPRLRKRHAPRRTLGRNAGDAGDENAPSLALTQQLLALAEEPRPPGRTRAGSLPFPTAVYISRRSVSCVEECRWHRSPPRLTEGVNRLKYSSSRERKEEKQTAVILFPHPPSCAFCFLLLARYLEDFLFFVNILGRLFLGCVFFLVWSTSLASWTLRC</sequence>
<evidence type="ECO:0000313" key="3">
    <source>
        <dbReference type="EMBL" id="KAJ1120424.1"/>
    </source>
</evidence>
<keyword evidence="2" id="KW-0812">Transmembrane</keyword>
<evidence type="ECO:0000256" key="1">
    <source>
        <dbReference type="SAM" id="MobiDB-lite"/>
    </source>
</evidence>
<name>A0AAV7P0Q7_PLEWA</name>
<dbReference type="AlphaFoldDB" id="A0AAV7P0Q7"/>
<feature type="compositionally biased region" description="Basic residues" evidence="1">
    <location>
        <begin position="25"/>
        <end position="36"/>
    </location>
</feature>